<dbReference type="InterPro" id="IPR025566">
    <property type="entry name" value="DUF4331"/>
</dbReference>
<keyword evidence="1" id="KW-0732">Signal</keyword>
<keyword evidence="3" id="KW-1185">Reference proteome</keyword>
<sequence length="482" mass="50963">MRTRLVGAATAAVLAAGALATTGVFGSSHREAPRIMLDPSADNTDVYAFVAPDAPGKLTVVSNWVPLQNPAGGPYFGKLDPEARYYVKIDNTGDGVEDVAYRWQFHNKFRNPKSFLYAVPPVNSIGDANLNFVQTYDLYYETYRAGRQVSSRRIANNVPVAPDNVGPKTMPNYANVSNGAIKGLPGGGKSFVGPVDDPFFVDLGAVFDGINIDKPGRPMIGLGNQGGGKDDVSGFNVHSFVLQVPAADVTRDGKAVTGPKAGNAVVGVWSSTERKSIKVNRGHGDDQYTWKQVSRLGNPLINEVIIPIGLKDKYNATSPADDGKNFGANALSPEPAAILNALFGLGIKENNRTDIVQALLTGVPGLTQISRNAVPADTLKINLGVPASATPNRFGVLAGDTQGFPNGRRLADDVTDIELRVIGGALLKPEDGGKQLPLGDGIDTNDKPFRAGFPYVALPDSGFDAKFGRIEPAHAPVPQPPA</sequence>
<dbReference type="Pfam" id="PF14224">
    <property type="entry name" value="DUF4331"/>
    <property type="match status" value="1"/>
</dbReference>
<comment type="caution">
    <text evidence="2">The sequence shown here is derived from an EMBL/GenBank/DDBJ whole genome shotgun (WGS) entry which is preliminary data.</text>
</comment>
<gene>
    <name evidence="2" type="ORF">OM076_39355</name>
</gene>
<evidence type="ECO:0000313" key="2">
    <source>
        <dbReference type="EMBL" id="MDA0166388.1"/>
    </source>
</evidence>
<accession>A0A9X3N7P0</accession>
<feature type="chain" id="PRO_5040926186" evidence="1">
    <location>
        <begin position="21"/>
        <end position="482"/>
    </location>
</feature>
<dbReference type="RefSeq" id="WP_270045645.1">
    <property type="nucleotide sequence ID" value="NZ_JAPDOD010000064.1"/>
</dbReference>
<reference evidence="2" key="1">
    <citation type="submission" date="2022-10" db="EMBL/GenBank/DDBJ databases">
        <title>The WGS of Solirubrobacter ginsenosidimutans DSM 21036.</title>
        <authorList>
            <person name="Jiang Z."/>
        </authorList>
    </citation>
    <scope>NUCLEOTIDE SEQUENCE</scope>
    <source>
        <strain evidence="2">DSM 21036</strain>
    </source>
</reference>
<proteinExistence type="predicted"/>
<evidence type="ECO:0000313" key="3">
    <source>
        <dbReference type="Proteomes" id="UP001149140"/>
    </source>
</evidence>
<feature type="signal peptide" evidence="1">
    <location>
        <begin position="1"/>
        <end position="20"/>
    </location>
</feature>
<protein>
    <submittedName>
        <fullName evidence="2">DUF4331 domain-containing protein</fullName>
    </submittedName>
</protein>
<organism evidence="2 3">
    <name type="scientific">Solirubrobacter ginsenosidimutans</name>
    <dbReference type="NCBI Taxonomy" id="490573"/>
    <lineage>
        <taxon>Bacteria</taxon>
        <taxon>Bacillati</taxon>
        <taxon>Actinomycetota</taxon>
        <taxon>Thermoleophilia</taxon>
        <taxon>Solirubrobacterales</taxon>
        <taxon>Solirubrobacteraceae</taxon>
        <taxon>Solirubrobacter</taxon>
    </lineage>
</organism>
<dbReference type="AlphaFoldDB" id="A0A9X3N7P0"/>
<dbReference type="Proteomes" id="UP001149140">
    <property type="component" value="Unassembled WGS sequence"/>
</dbReference>
<evidence type="ECO:0000256" key="1">
    <source>
        <dbReference type="SAM" id="SignalP"/>
    </source>
</evidence>
<dbReference type="EMBL" id="JAPDOD010000064">
    <property type="protein sequence ID" value="MDA0166388.1"/>
    <property type="molecule type" value="Genomic_DNA"/>
</dbReference>
<name>A0A9X3N7P0_9ACTN</name>